<dbReference type="SUPFAM" id="SSF53335">
    <property type="entry name" value="S-adenosyl-L-methionine-dependent methyltransferases"/>
    <property type="match status" value="1"/>
</dbReference>
<evidence type="ECO:0000313" key="3">
    <source>
        <dbReference type="EMBL" id="MFD1846976.1"/>
    </source>
</evidence>
<dbReference type="GO" id="GO:0032259">
    <property type="term" value="P:methylation"/>
    <property type="evidence" value="ECO:0007669"/>
    <property type="project" value="UniProtKB-KW"/>
</dbReference>
<dbReference type="EC" id="2.1.1.-" evidence="3"/>
<accession>A0ABW4Q8M8</accession>
<dbReference type="Gene3D" id="3.40.50.150">
    <property type="entry name" value="Vaccinia Virus protein VP39"/>
    <property type="match status" value="1"/>
</dbReference>
<dbReference type="EMBL" id="JBHUGA010000034">
    <property type="protein sequence ID" value="MFD1846976.1"/>
    <property type="molecule type" value="Genomic_DNA"/>
</dbReference>
<dbReference type="RefSeq" id="WP_343878368.1">
    <property type="nucleotide sequence ID" value="NZ_BAAAIJ010000014.1"/>
</dbReference>
<dbReference type="InterPro" id="IPR041698">
    <property type="entry name" value="Methyltransf_25"/>
</dbReference>
<dbReference type="InterPro" id="IPR029063">
    <property type="entry name" value="SAM-dependent_MTases_sf"/>
</dbReference>
<organism evidence="3 4">
    <name type="scientific">Arthrobacter flavus</name>
    <dbReference type="NCBI Taxonomy" id="95172"/>
    <lineage>
        <taxon>Bacteria</taxon>
        <taxon>Bacillati</taxon>
        <taxon>Actinomycetota</taxon>
        <taxon>Actinomycetes</taxon>
        <taxon>Micrococcales</taxon>
        <taxon>Micrococcaceae</taxon>
        <taxon>Arthrobacter</taxon>
    </lineage>
</organism>
<keyword evidence="3" id="KW-0489">Methyltransferase</keyword>
<dbReference type="PANTHER" id="PTHR43861">
    <property type="entry name" value="TRANS-ACONITATE 2-METHYLTRANSFERASE-RELATED"/>
    <property type="match status" value="1"/>
</dbReference>
<reference evidence="4" key="1">
    <citation type="journal article" date="2019" name="Int. J. Syst. Evol. Microbiol.">
        <title>The Global Catalogue of Microorganisms (GCM) 10K type strain sequencing project: providing services to taxonomists for standard genome sequencing and annotation.</title>
        <authorList>
            <consortium name="The Broad Institute Genomics Platform"/>
            <consortium name="The Broad Institute Genome Sequencing Center for Infectious Disease"/>
            <person name="Wu L."/>
            <person name="Ma J."/>
        </authorList>
    </citation>
    <scope>NUCLEOTIDE SEQUENCE [LARGE SCALE GENOMIC DNA]</scope>
    <source>
        <strain evidence="4">JCM 11496</strain>
    </source>
</reference>
<protein>
    <submittedName>
        <fullName evidence="3">SAM-dependent methyltransferase</fullName>
        <ecNumber evidence="3">2.1.1.-</ecNumber>
    </submittedName>
</protein>
<proteinExistence type="predicted"/>
<feature type="domain" description="Methyltransferase" evidence="2">
    <location>
        <begin position="53"/>
        <end position="147"/>
    </location>
</feature>
<dbReference type="Proteomes" id="UP001597307">
    <property type="component" value="Unassembled WGS sequence"/>
</dbReference>
<dbReference type="GO" id="GO:0008168">
    <property type="term" value="F:methyltransferase activity"/>
    <property type="evidence" value="ECO:0007669"/>
    <property type="project" value="UniProtKB-KW"/>
</dbReference>
<dbReference type="PANTHER" id="PTHR43861:SF3">
    <property type="entry name" value="PUTATIVE (AFU_ORTHOLOGUE AFUA_2G14390)-RELATED"/>
    <property type="match status" value="1"/>
</dbReference>
<evidence type="ECO:0000259" key="2">
    <source>
        <dbReference type="Pfam" id="PF13649"/>
    </source>
</evidence>
<dbReference type="CDD" id="cd02440">
    <property type="entry name" value="AdoMet_MTases"/>
    <property type="match status" value="1"/>
</dbReference>
<keyword evidence="1 3" id="KW-0808">Transferase</keyword>
<evidence type="ECO:0000313" key="4">
    <source>
        <dbReference type="Proteomes" id="UP001597307"/>
    </source>
</evidence>
<keyword evidence="4" id="KW-1185">Reference proteome</keyword>
<name>A0ABW4Q8M8_9MICC</name>
<dbReference type="Pfam" id="PF13649">
    <property type="entry name" value="Methyltransf_25"/>
    <property type="match status" value="1"/>
</dbReference>
<gene>
    <name evidence="3" type="ORF">ACFSFX_10230</name>
</gene>
<comment type="caution">
    <text evidence="3">The sequence shown here is derived from an EMBL/GenBank/DDBJ whole genome shotgun (WGS) entry which is preliminary data.</text>
</comment>
<evidence type="ECO:0000256" key="1">
    <source>
        <dbReference type="ARBA" id="ARBA00022679"/>
    </source>
</evidence>
<sequence length="218" mass="24134">MTSHDHHSHEQTLTEYDQAYWDAFYNERSSVWSGQPNPQLVAEAADLTPGTALDIGSGEGADAIWLARQGWTVTAVDISQVALTRGAEKAATDQASAARITWTRQNLLEWAPPESTFDLISAQFMHLPQEEREPLFTRLAAAVAPGGTLLIVGHHPSDMESGAHRPPRSDLFYTAEEIGLLLDPEQWEIVTESRERVQTHDGEDLTIHDAVLSARRKS</sequence>